<proteinExistence type="predicted"/>
<comment type="caution">
    <text evidence="2">The sequence shown here is derived from an EMBL/GenBank/DDBJ whole genome shotgun (WGS) entry which is preliminary data.</text>
</comment>
<accession>A0A9D4K1S2</accession>
<reference evidence="2" key="1">
    <citation type="journal article" date="2019" name="bioRxiv">
        <title>The Genome of the Zebra Mussel, Dreissena polymorpha: A Resource for Invasive Species Research.</title>
        <authorList>
            <person name="McCartney M.A."/>
            <person name="Auch B."/>
            <person name="Kono T."/>
            <person name="Mallez S."/>
            <person name="Zhang Y."/>
            <person name="Obille A."/>
            <person name="Becker A."/>
            <person name="Abrahante J.E."/>
            <person name="Garbe J."/>
            <person name="Badalamenti J.P."/>
            <person name="Herman A."/>
            <person name="Mangelson H."/>
            <person name="Liachko I."/>
            <person name="Sullivan S."/>
            <person name="Sone E.D."/>
            <person name="Koren S."/>
            <person name="Silverstein K.A.T."/>
            <person name="Beckman K.B."/>
            <person name="Gohl D.M."/>
        </authorList>
    </citation>
    <scope>NUCLEOTIDE SEQUENCE</scope>
    <source>
        <strain evidence="2">Duluth1</strain>
        <tissue evidence="2">Whole animal</tissue>
    </source>
</reference>
<organism evidence="2 3">
    <name type="scientific">Dreissena polymorpha</name>
    <name type="common">Zebra mussel</name>
    <name type="synonym">Mytilus polymorpha</name>
    <dbReference type="NCBI Taxonomy" id="45954"/>
    <lineage>
        <taxon>Eukaryota</taxon>
        <taxon>Metazoa</taxon>
        <taxon>Spiralia</taxon>
        <taxon>Lophotrochozoa</taxon>
        <taxon>Mollusca</taxon>
        <taxon>Bivalvia</taxon>
        <taxon>Autobranchia</taxon>
        <taxon>Heteroconchia</taxon>
        <taxon>Euheterodonta</taxon>
        <taxon>Imparidentia</taxon>
        <taxon>Neoheterodontei</taxon>
        <taxon>Myida</taxon>
        <taxon>Dreissenoidea</taxon>
        <taxon>Dreissenidae</taxon>
        <taxon>Dreissena</taxon>
    </lineage>
</organism>
<dbReference type="AlphaFoldDB" id="A0A9D4K1S2"/>
<reference evidence="2" key="2">
    <citation type="submission" date="2020-11" db="EMBL/GenBank/DDBJ databases">
        <authorList>
            <person name="McCartney M.A."/>
            <person name="Auch B."/>
            <person name="Kono T."/>
            <person name="Mallez S."/>
            <person name="Becker A."/>
            <person name="Gohl D.M."/>
            <person name="Silverstein K.A.T."/>
            <person name="Koren S."/>
            <person name="Bechman K.B."/>
            <person name="Herman A."/>
            <person name="Abrahante J.E."/>
            <person name="Garbe J."/>
        </authorList>
    </citation>
    <scope>NUCLEOTIDE SEQUENCE</scope>
    <source>
        <strain evidence="2">Duluth1</strain>
        <tissue evidence="2">Whole animal</tissue>
    </source>
</reference>
<gene>
    <name evidence="2" type="ORF">DPMN_105332</name>
</gene>
<feature type="region of interest" description="Disordered" evidence="1">
    <location>
        <begin position="30"/>
        <end position="51"/>
    </location>
</feature>
<evidence type="ECO:0000313" key="2">
    <source>
        <dbReference type="EMBL" id="KAH3832056.1"/>
    </source>
</evidence>
<dbReference type="Proteomes" id="UP000828390">
    <property type="component" value="Unassembled WGS sequence"/>
</dbReference>
<evidence type="ECO:0000256" key="1">
    <source>
        <dbReference type="SAM" id="MobiDB-lite"/>
    </source>
</evidence>
<keyword evidence="3" id="KW-1185">Reference proteome</keyword>
<name>A0A9D4K1S2_DREPO</name>
<dbReference type="EMBL" id="JAIWYP010000004">
    <property type="protein sequence ID" value="KAH3832056.1"/>
    <property type="molecule type" value="Genomic_DNA"/>
</dbReference>
<evidence type="ECO:0000313" key="3">
    <source>
        <dbReference type="Proteomes" id="UP000828390"/>
    </source>
</evidence>
<sequence length="51" mass="4876">MASASSARNRAASTATAVMILPTLLSGDGPPAASGFPPGSGGSTIAKMTQL</sequence>
<protein>
    <submittedName>
        <fullName evidence="2">Uncharacterized protein</fullName>
    </submittedName>
</protein>